<dbReference type="Gene3D" id="3.40.50.1010">
    <property type="entry name" value="5'-nuclease"/>
    <property type="match status" value="1"/>
</dbReference>
<sequence>MSVIPLGSSQLLIFDTMILSHFALADRLDVLGELLLGQPCATTTVVLDELRTGAKTRPELAGALELEWVRQLPLDRPGEIKSFGVWVRRLGATGRDLGEASVFAAAEHNGAVAITDDRSATRVGRAYRLSVHGTIWLLVRACGAGKLTEAAAGTLVEALRATGHRLPCTGTEFPRYVRQHGLL</sequence>
<dbReference type="Pfam" id="PF11848">
    <property type="entry name" value="DUF3368"/>
    <property type="match status" value="1"/>
</dbReference>
<accession>A0A895YL40</accession>
<dbReference type="PANTHER" id="PTHR39550:SF1">
    <property type="entry name" value="SLL0658 PROTEIN"/>
    <property type="match status" value="1"/>
</dbReference>
<dbReference type="InterPro" id="IPR021799">
    <property type="entry name" value="PIN-like_prokaryotic"/>
</dbReference>
<reference evidence="1" key="1">
    <citation type="submission" date="2021-02" db="EMBL/GenBank/DDBJ databases">
        <title>Natrosporangium hydrolyticum gen. nov., sp. nov, a haloalkaliphilic actinobacterium from a soda solonchak soil.</title>
        <authorList>
            <person name="Sorokin D.Y."/>
            <person name="Khijniak T.V."/>
            <person name="Zakharycheva A.P."/>
            <person name="Boueva O.V."/>
            <person name="Ariskina E.V."/>
            <person name="Hahnke R.L."/>
            <person name="Bunk B."/>
            <person name="Sproer C."/>
            <person name="Schumann P."/>
            <person name="Evtushenko L.I."/>
            <person name="Kublanov I.V."/>
        </authorList>
    </citation>
    <scope>NUCLEOTIDE SEQUENCE</scope>
    <source>
        <strain evidence="1">DSM 106523</strain>
    </source>
</reference>
<evidence type="ECO:0000313" key="1">
    <source>
        <dbReference type="EMBL" id="QSB16695.1"/>
    </source>
</evidence>
<dbReference type="KEGG" id="nhy:JQS43_10665"/>
<gene>
    <name evidence="1" type="ORF">JQS43_10665</name>
</gene>
<dbReference type="PANTHER" id="PTHR39550">
    <property type="entry name" value="SLL0658 PROTEIN"/>
    <property type="match status" value="1"/>
</dbReference>
<proteinExistence type="predicted"/>
<dbReference type="RefSeq" id="WP_239678923.1">
    <property type="nucleotide sequence ID" value="NZ_CP070499.1"/>
</dbReference>
<evidence type="ECO:0000313" key="2">
    <source>
        <dbReference type="Proteomes" id="UP000662857"/>
    </source>
</evidence>
<dbReference type="CDD" id="cd09854">
    <property type="entry name" value="PIN_VapC-like"/>
    <property type="match status" value="1"/>
</dbReference>
<keyword evidence="2" id="KW-1185">Reference proteome</keyword>
<evidence type="ECO:0008006" key="3">
    <source>
        <dbReference type="Google" id="ProtNLM"/>
    </source>
</evidence>
<protein>
    <recommendedName>
        <fullName evidence="3">DUF3368 domain-containing protein</fullName>
    </recommendedName>
</protein>
<name>A0A895YL40_9ACTN</name>
<dbReference type="Proteomes" id="UP000662857">
    <property type="component" value="Chromosome"/>
</dbReference>
<dbReference type="EMBL" id="CP070499">
    <property type="protein sequence ID" value="QSB16695.1"/>
    <property type="molecule type" value="Genomic_DNA"/>
</dbReference>
<dbReference type="AlphaFoldDB" id="A0A895YL40"/>
<organism evidence="1 2">
    <name type="scientific">Natronosporangium hydrolyticum</name>
    <dbReference type="NCBI Taxonomy" id="2811111"/>
    <lineage>
        <taxon>Bacteria</taxon>
        <taxon>Bacillati</taxon>
        <taxon>Actinomycetota</taxon>
        <taxon>Actinomycetes</taxon>
        <taxon>Micromonosporales</taxon>
        <taxon>Micromonosporaceae</taxon>
        <taxon>Natronosporangium</taxon>
    </lineage>
</organism>